<organism evidence="1">
    <name type="scientific">hydrothermal vent metagenome</name>
    <dbReference type="NCBI Taxonomy" id="652676"/>
    <lineage>
        <taxon>unclassified sequences</taxon>
        <taxon>metagenomes</taxon>
        <taxon>ecological metagenomes</taxon>
    </lineage>
</organism>
<accession>A0A3B1A4K4</accession>
<reference evidence="1" key="1">
    <citation type="submission" date="2018-06" db="EMBL/GenBank/DDBJ databases">
        <authorList>
            <person name="Zhirakovskaya E."/>
        </authorList>
    </citation>
    <scope>NUCLEOTIDE SEQUENCE</scope>
</reference>
<feature type="non-terminal residue" evidence="1">
    <location>
        <position position="1"/>
    </location>
</feature>
<gene>
    <name evidence="1" type="ORF">MNBD_GAMMA19-375</name>
</gene>
<name>A0A3B1A4K4_9ZZZZ</name>
<dbReference type="AlphaFoldDB" id="A0A3B1A4K4"/>
<sequence length="58" mass="6885">TLPPEAVLKKVIHALESRRPRPRYYVTFPTYLFGVLRRLCSTRWLDKILLKISSNENK</sequence>
<dbReference type="EMBL" id="UOFV01000219">
    <property type="protein sequence ID" value="VAX00666.1"/>
    <property type="molecule type" value="Genomic_DNA"/>
</dbReference>
<proteinExistence type="predicted"/>
<protein>
    <submittedName>
        <fullName evidence="1">Oxidoreductase, short-chain dehydrogenase/reductase family</fullName>
    </submittedName>
</protein>
<evidence type="ECO:0000313" key="1">
    <source>
        <dbReference type="EMBL" id="VAX00666.1"/>
    </source>
</evidence>